<feature type="transmembrane region" description="Helical" evidence="1">
    <location>
        <begin position="28"/>
        <end position="50"/>
    </location>
</feature>
<keyword evidence="1" id="KW-0812">Transmembrane</keyword>
<dbReference type="EMBL" id="ML769517">
    <property type="protein sequence ID" value="KAE9396237.1"/>
    <property type="molecule type" value="Genomic_DNA"/>
</dbReference>
<evidence type="ECO:0000256" key="1">
    <source>
        <dbReference type="SAM" id="Phobius"/>
    </source>
</evidence>
<keyword evidence="1" id="KW-0472">Membrane</keyword>
<protein>
    <submittedName>
        <fullName evidence="2">Uncharacterized protein</fullName>
    </submittedName>
</protein>
<keyword evidence="1" id="KW-1133">Transmembrane helix</keyword>
<sequence length="105" mass="12368">MCRPCGPRPGASSPPFVTARRHHRLSSCCISSVHFFIFLNDSHVTLFLSITSYHTSLLMTLRAFLLFPLTGIQYSLLLYHNRFHCYMFYPLTYEPCTYEHYNTYF</sequence>
<accession>A0A6A4HG90</accession>
<keyword evidence="3" id="KW-1185">Reference proteome</keyword>
<evidence type="ECO:0000313" key="3">
    <source>
        <dbReference type="Proteomes" id="UP000799118"/>
    </source>
</evidence>
<gene>
    <name evidence="2" type="ORF">BT96DRAFT_118820</name>
</gene>
<organism evidence="2 3">
    <name type="scientific">Gymnopus androsaceus JB14</name>
    <dbReference type="NCBI Taxonomy" id="1447944"/>
    <lineage>
        <taxon>Eukaryota</taxon>
        <taxon>Fungi</taxon>
        <taxon>Dikarya</taxon>
        <taxon>Basidiomycota</taxon>
        <taxon>Agaricomycotina</taxon>
        <taxon>Agaricomycetes</taxon>
        <taxon>Agaricomycetidae</taxon>
        <taxon>Agaricales</taxon>
        <taxon>Marasmiineae</taxon>
        <taxon>Omphalotaceae</taxon>
        <taxon>Gymnopus</taxon>
    </lineage>
</organism>
<proteinExistence type="predicted"/>
<reference evidence="2" key="1">
    <citation type="journal article" date="2019" name="Environ. Microbiol.">
        <title>Fungal ecological strategies reflected in gene transcription - a case study of two litter decomposers.</title>
        <authorList>
            <person name="Barbi F."/>
            <person name="Kohler A."/>
            <person name="Barry K."/>
            <person name="Baskaran P."/>
            <person name="Daum C."/>
            <person name="Fauchery L."/>
            <person name="Ihrmark K."/>
            <person name="Kuo A."/>
            <person name="LaButti K."/>
            <person name="Lipzen A."/>
            <person name="Morin E."/>
            <person name="Grigoriev I.V."/>
            <person name="Henrissat B."/>
            <person name="Lindahl B."/>
            <person name="Martin F."/>
        </authorList>
    </citation>
    <scope>NUCLEOTIDE SEQUENCE</scope>
    <source>
        <strain evidence="2">JB14</strain>
    </source>
</reference>
<name>A0A6A4HG90_9AGAR</name>
<dbReference type="Proteomes" id="UP000799118">
    <property type="component" value="Unassembled WGS sequence"/>
</dbReference>
<evidence type="ECO:0000313" key="2">
    <source>
        <dbReference type="EMBL" id="KAE9396237.1"/>
    </source>
</evidence>
<feature type="transmembrane region" description="Helical" evidence="1">
    <location>
        <begin position="56"/>
        <end position="79"/>
    </location>
</feature>
<dbReference type="AlphaFoldDB" id="A0A6A4HG90"/>